<sequence>MNFENEILFYDDDVEFQEYLNYQRRPYTVRTKVDHFSTWDELDFKNRFRLSKETVLMILNMIGPTISSNADRNHAITPTQKLLLALRFYATGYFLISAGRWRCYGCGPNAEYFRNRKGWFSLNVQTVVSPKLKIMDTVVRWPGSTHDSTIFSHSKINNDLHVTQNWGNSLIVADSGYACNTMHIVTPFLNPHAGPENLYNESQIRTRNPVERCYGVWKINIKIN</sequence>
<dbReference type="AlphaFoldDB" id="A0A6G0UBA9"/>
<keyword evidence="5" id="KW-1185">Reference proteome</keyword>
<dbReference type="InterPro" id="IPR027806">
    <property type="entry name" value="HARBI1_dom"/>
</dbReference>
<dbReference type="Pfam" id="PF13359">
    <property type="entry name" value="DDE_Tnp_4"/>
    <property type="match status" value="1"/>
</dbReference>
<dbReference type="Proteomes" id="UP000475862">
    <property type="component" value="Unassembled WGS sequence"/>
</dbReference>
<name>A0A6G0UBA9_APHGL</name>
<keyword evidence="2" id="KW-0479">Metal-binding</keyword>
<evidence type="ECO:0000259" key="3">
    <source>
        <dbReference type="Pfam" id="PF13359"/>
    </source>
</evidence>
<evidence type="ECO:0000313" key="4">
    <source>
        <dbReference type="EMBL" id="KAE9545612.1"/>
    </source>
</evidence>
<dbReference type="OrthoDB" id="6584660at2759"/>
<comment type="cofactor">
    <cofactor evidence="1">
        <name>a divalent metal cation</name>
        <dbReference type="ChEBI" id="CHEBI:60240"/>
    </cofactor>
</comment>
<feature type="domain" description="DDE Tnp4" evidence="3">
    <location>
        <begin position="109"/>
        <end position="218"/>
    </location>
</feature>
<proteinExistence type="predicted"/>
<gene>
    <name evidence="4" type="ORF">AGLY_001155</name>
</gene>
<accession>A0A6G0UBA9</accession>
<protein>
    <recommendedName>
        <fullName evidence="3">DDE Tnp4 domain-containing protein</fullName>
    </recommendedName>
</protein>
<evidence type="ECO:0000313" key="5">
    <source>
        <dbReference type="Proteomes" id="UP000475862"/>
    </source>
</evidence>
<comment type="caution">
    <text evidence="4">The sequence shown here is derived from an EMBL/GenBank/DDBJ whole genome shotgun (WGS) entry which is preliminary data.</text>
</comment>
<organism evidence="4 5">
    <name type="scientific">Aphis glycines</name>
    <name type="common">Soybean aphid</name>
    <dbReference type="NCBI Taxonomy" id="307491"/>
    <lineage>
        <taxon>Eukaryota</taxon>
        <taxon>Metazoa</taxon>
        <taxon>Ecdysozoa</taxon>
        <taxon>Arthropoda</taxon>
        <taxon>Hexapoda</taxon>
        <taxon>Insecta</taxon>
        <taxon>Pterygota</taxon>
        <taxon>Neoptera</taxon>
        <taxon>Paraneoptera</taxon>
        <taxon>Hemiptera</taxon>
        <taxon>Sternorrhyncha</taxon>
        <taxon>Aphidomorpha</taxon>
        <taxon>Aphidoidea</taxon>
        <taxon>Aphididae</taxon>
        <taxon>Aphidini</taxon>
        <taxon>Aphis</taxon>
        <taxon>Aphis</taxon>
    </lineage>
</organism>
<dbReference type="EMBL" id="VYZN01000001">
    <property type="protein sequence ID" value="KAE9545612.1"/>
    <property type="molecule type" value="Genomic_DNA"/>
</dbReference>
<evidence type="ECO:0000256" key="2">
    <source>
        <dbReference type="ARBA" id="ARBA00022723"/>
    </source>
</evidence>
<dbReference type="GO" id="GO:0046872">
    <property type="term" value="F:metal ion binding"/>
    <property type="evidence" value="ECO:0007669"/>
    <property type="project" value="UniProtKB-KW"/>
</dbReference>
<evidence type="ECO:0000256" key="1">
    <source>
        <dbReference type="ARBA" id="ARBA00001968"/>
    </source>
</evidence>
<reference evidence="4 5" key="1">
    <citation type="submission" date="2019-08" db="EMBL/GenBank/DDBJ databases">
        <title>The genome of the soybean aphid Biotype 1, its phylome, world population structure and adaptation to the North American continent.</title>
        <authorList>
            <person name="Giordano R."/>
            <person name="Donthu R.K."/>
            <person name="Hernandez A.G."/>
            <person name="Wright C.L."/>
            <person name="Zimin A.V."/>
        </authorList>
    </citation>
    <scope>NUCLEOTIDE SEQUENCE [LARGE SCALE GENOMIC DNA]</scope>
    <source>
        <tissue evidence="4">Whole aphids</tissue>
    </source>
</reference>